<gene>
    <name evidence="2" type="ORF">FYJ79_02355</name>
</gene>
<sequence length="138" mass="16607">MKRIQERLKKSTKKKFHSNNKGSALNVVLMIFVVVVLSLLSTSRLYTDLFAFHGNGRKLDKERQMEIYLKRYFRETMDTDLLLSNDFTVENTRVHYTVDDMWDYYLIVCDISDEQDKYRFEMHIKTKDLNVSKFHYMA</sequence>
<keyword evidence="1" id="KW-1133">Transmembrane helix</keyword>
<keyword evidence="1" id="KW-0472">Membrane</keyword>
<proteinExistence type="predicted"/>
<keyword evidence="3" id="KW-1185">Reference proteome</keyword>
<dbReference type="RefSeq" id="WP_154514363.1">
    <property type="nucleotide sequence ID" value="NZ_VUNM01000002.1"/>
</dbReference>
<evidence type="ECO:0000313" key="2">
    <source>
        <dbReference type="EMBL" id="MST88433.1"/>
    </source>
</evidence>
<dbReference type="AlphaFoldDB" id="A0A844FRY8"/>
<evidence type="ECO:0000256" key="1">
    <source>
        <dbReference type="SAM" id="Phobius"/>
    </source>
</evidence>
<keyword evidence="1" id="KW-0812">Transmembrane</keyword>
<comment type="caution">
    <text evidence="2">The sequence shown here is derived from an EMBL/GenBank/DDBJ whole genome shotgun (WGS) entry which is preliminary data.</text>
</comment>
<evidence type="ECO:0000313" key="3">
    <source>
        <dbReference type="Proteomes" id="UP000442619"/>
    </source>
</evidence>
<accession>A0A844FRY8</accession>
<organism evidence="2 3">
    <name type="scientific">Sharpea porci</name>
    <dbReference type="NCBI Taxonomy" id="2652286"/>
    <lineage>
        <taxon>Bacteria</taxon>
        <taxon>Bacillati</taxon>
        <taxon>Bacillota</taxon>
        <taxon>Erysipelotrichia</taxon>
        <taxon>Erysipelotrichales</taxon>
        <taxon>Coprobacillaceae</taxon>
        <taxon>Sharpea</taxon>
    </lineage>
</organism>
<feature type="transmembrane region" description="Helical" evidence="1">
    <location>
        <begin position="21"/>
        <end position="40"/>
    </location>
</feature>
<protein>
    <submittedName>
        <fullName evidence="2">Uncharacterized protein</fullName>
    </submittedName>
</protein>
<name>A0A844FRY8_9FIRM</name>
<dbReference type="EMBL" id="VUNM01000002">
    <property type="protein sequence ID" value="MST88433.1"/>
    <property type="molecule type" value="Genomic_DNA"/>
</dbReference>
<reference evidence="2 3" key="1">
    <citation type="submission" date="2019-08" db="EMBL/GenBank/DDBJ databases">
        <title>In-depth cultivation of the pig gut microbiome towards novel bacterial diversity and tailored functional studies.</title>
        <authorList>
            <person name="Wylensek D."/>
            <person name="Hitch T.C.A."/>
            <person name="Clavel T."/>
        </authorList>
    </citation>
    <scope>NUCLEOTIDE SEQUENCE [LARGE SCALE GENOMIC DNA]</scope>
    <source>
        <strain evidence="2 3">CA-Schmier-601-WT-3</strain>
    </source>
</reference>
<dbReference type="Proteomes" id="UP000442619">
    <property type="component" value="Unassembled WGS sequence"/>
</dbReference>